<feature type="transmembrane region" description="Helical" evidence="1">
    <location>
        <begin position="168"/>
        <end position="187"/>
    </location>
</feature>
<dbReference type="CDD" id="cd06662">
    <property type="entry name" value="SURF1"/>
    <property type="match status" value="1"/>
</dbReference>
<reference evidence="2" key="2">
    <citation type="submission" date="2020-09" db="EMBL/GenBank/DDBJ databases">
        <authorList>
            <person name="Sun Q."/>
            <person name="Zhou Y."/>
        </authorList>
    </citation>
    <scope>NUCLEOTIDE SEQUENCE</scope>
    <source>
        <strain evidence="2">CGMCC 1.15095</strain>
    </source>
</reference>
<keyword evidence="3" id="KW-1185">Reference proteome</keyword>
<keyword evidence="1" id="KW-0472">Membrane</keyword>
<gene>
    <name evidence="2" type="ORF">GCM10011494_08290</name>
</gene>
<evidence type="ECO:0000313" key="2">
    <source>
        <dbReference type="EMBL" id="GGB92265.1"/>
    </source>
</evidence>
<comment type="subcellular location">
    <subcellularLocation>
        <location evidence="1">Cell membrane</location>
        <topology evidence="1">Multi-pass membrane protein</topology>
    </subcellularLocation>
</comment>
<proteinExistence type="inferred from homology"/>
<dbReference type="EMBL" id="BMHK01000004">
    <property type="protein sequence ID" value="GGB92265.1"/>
    <property type="molecule type" value="Genomic_DNA"/>
</dbReference>
<name>A0A916TQK1_9SPHN</name>
<comment type="similarity">
    <text evidence="1">Belongs to the SURF1 family.</text>
</comment>
<protein>
    <recommendedName>
        <fullName evidence="1">SURF1-like protein</fullName>
    </recommendedName>
</protein>
<evidence type="ECO:0000313" key="3">
    <source>
        <dbReference type="Proteomes" id="UP000608154"/>
    </source>
</evidence>
<keyword evidence="1" id="KW-0812">Transmembrane</keyword>
<dbReference type="Proteomes" id="UP000608154">
    <property type="component" value="Unassembled WGS sequence"/>
</dbReference>
<accession>A0A916TQK1</accession>
<comment type="caution">
    <text evidence="2">The sequence shown here is derived from an EMBL/GenBank/DDBJ whole genome shotgun (WGS) entry which is preliminary data.</text>
</comment>
<dbReference type="GO" id="GO:0005886">
    <property type="term" value="C:plasma membrane"/>
    <property type="evidence" value="ECO:0007669"/>
    <property type="project" value="UniProtKB-SubCell"/>
</dbReference>
<evidence type="ECO:0000256" key="1">
    <source>
        <dbReference type="RuleBase" id="RU363076"/>
    </source>
</evidence>
<sequence length="198" mass="21477">MTDAMRRPPILPTLIVLVAVGIMIALGFWQLGRLHEKEALLSRYEQAQAASEEIVWPRGEGEQKDQLYRRARLTCDAVADRSSMAGRNAKGEPGVAQTAQCVLPNGARALVVLGWSRQPNVAANWQGGNVHGVIAPGPRLVADPPLDGLEANAAPDPSEIPNNHLSYAIQWFFFAATAVVIYVLALGKRRRAAPERIA</sequence>
<dbReference type="AlphaFoldDB" id="A0A916TQK1"/>
<reference evidence="2" key="1">
    <citation type="journal article" date="2014" name="Int. J. Syst. Evol. Microbiol.">
        <title>Complete genome sequence of Corynebacterium casei LMG S-19264T (=DSM 44701T), isolated from a smear-ripened cheese.</title>
        <authorList>
            <consortium name="US DOE Joint Genome Institute (JGI-PGF)"/>
            <person name="Walter F."/>
            <person name="Albersmeier A."/>
            <person name="Kalinowski J."/>
            <person name="Ruckert C."/>
        </authorList>
    </citation>
    <scope>NUCLEOTIDE SEQUENCE</scope>
    <source>
        <strain evidence="2">CGMCC 1.15095</strain>
    </source>
</reference>
<feature type="transmembrane region" description="Helical" evidence="1">
    <location>
        <begin position="12"/>
        <end position="31"/>
    </location>
</feature>
<keyword evidence="1" id="KW-1003">Cell membrane</keyword>
<keyword evidence="1" id="KW-1133">Transmembrane helix</keyword>
<organism evidence="2 3">
    <name type="scientific">Novosphingobium endophyticum</name>
    <dbReference type="NCBI Taxonomy" id="1955250"/>
    <lineage>
        <taxon>Bacteria</taxon>
        <taxon>Pseudomonadati</taxon>
        <taxon>Pseudomonadota</taxon>
        <taxon>Alphaproteobacteria</taxon>
        <taxon>Sphingomonadales</taxon>
        <taxon>Sphingomonadaceae</taxon>
        <taxon>Novosphingobium</taxon>
    </lineage>
</organism>
<dbReference type="InterPro" id="IPR002994">
    <property type="entry name" value="Surf1/Shy1"/>
</dbReference>
<dbReference type="Pfam" id="PF02104">
    <property type="entry name" value="SURF1"/>
    <property type="match status" value="2"/>
</dbReference>
<dbReference type="PROSITE" id="PS50895">
    <property type="entry name" value="SURF1"/>
    <property type="match status" value="1"/>
</dbReference>